<dbReference type="InParanoid" id="E4Y1Z3"/>
<comment type="subcellular location">
    <subcellularLocation>
        <location evidence="1">Endomembrane system</location>
        <topology evidence="1">Multi-pass membrane protein</topology>
    </subcellularLocation>
</comment>
<evidence type="ECO:0000313" key="11">
    <source>
        <dbReference type="Proteomes" id="UP000001307"/>
    </source>
</evidence>
<keyword evidence="3" id="KW-1133">Transmembrane helix</keyword>
<evidence type="ECO:0000256" key="1">
    <source>
        <dbReference type="ARBA" id="ARBA00004127"/>
    </source>
</evidence>
<evidence type="ECO:0000256" key="7">
    <source>
        <dbReference type="ARBA" id="ARBA00037122"/>
    </source>
</evidence>
<dbReference type="PANTHER" id="PTHR21624:SF1">
    <property type="entry name" value="ALKYLGLYCEROL MONOOXYGENASE"/>
    <property type="match status" value="1"/>
</dbReference>
<dbReference type="Proteomes" id="UP000001307">
    <property type="component" value="Unassembled WGS sequence"/>
</dbReference>
<dbReference type="GO" id="GO:0005506">
    <property type="term" value="F:iron ion binding"/>
    <property type="evidence" value="ECO:0007669"/>
    <property type="project" value="InterPro"/>
</dbReference>
<feature type="domain" description="Fatty acid hydroxylase" evidence="9">
    <location>
        <begin position="20"/>
        <end position="97"/>
    </location>
</feature>
<feature type="non-terminal residue" evidence="10">
    <location>
        <position position="1"/>
    </location>
</feature>
<dbReference type="Pfam" id="PF04116">
    <property type="entry name" value="FA_hydroxylase"/>
    <property type="match status" value="1"/>
</dbReference>
<dbReference type="OrthoDB" id="6354873at2759"/>
<dbReference type="InterPro" id="IPR006694">
    <property type="entry name" value="Fatty_acid_hydroxylase"/>
</dbReference>
<protein>
    <recommendedName>
        <fullName evidence="8">Transmembrane protein 195</fullName>
    </recommendedName>
</protein>
<proteinExistence type="predicted"/>
<evidence type="ECO:0000256" key="3">
    <source>
        <dbReference type="ARBA" id="ARBA00022989"/>
    </source>
</evidence>
<dbReference type="EMBL" id="FN653723">
    <property type="protein sequence ID" value="CBY15887.1"/>
    <property type="molecule type" value="Genomic_DNA"/>
</dbReference>
<evidence type="ECO:0000259" key="9">
    <source>
        <dbReference type="Pfam" id="PF04116"/>
    </source>
</evidence>
<comment type="function">
    <text evidence="7">Glyceryl-ether monooxygenase that cleaves the O-alkyl bond of ether lipids. Ether lipids are essential components of brain membranes.</text>
</comment>
<gene>
    <name evidence="10" type="ORF">GSOID_T00016173001</name>
</gene>
<evidence type="ECO:0000256" key="2">
    <source>
        <dbReference type="ARBA" id="ARBA00022692"/>
    </source>
</evidence>
<evidence type="ECO:0000256" key="8">
    <source>
        <dbReference type="ARBA" id="ARBA00041444"/>
    </source>
</evidence>
<evidence type="ECO:0000256" key="6">
    <source>
        <dbReference type="ARBA" id="ARBA00023136"/>
    </source>
</evidence>
<accession>E4Y1Z3</accession>
<dbReference type="AlphaFoldDB" id="E4Y1Z3"/>
<name>E4Y1Z3_OIKDI</name>
<dbReference type="InterPro" id="IPR051689">
    <property type="entry name" value="Sterol_desaturase/TMEM195"/>
</dbReference>
<keyword evidence="11" id="KW-1185">Reference proteome</keyword>
<evidence type="ECO:0000256" key="4">
    <source>
        <dbReference type="ARBA" id="ARBA00023002"/>
    </source>
</evidence>
<dbReference type="GO" id="GO:0016020">
    <property type="term" value="C:membrane"/>
    <property type="evidence" value="ECO:0007669"/>
    <property type="project" value="GOC"/>
</dbReference>
<dbReference type="PANTHER" id="PTHR21624">
    <property type="entry name" value="STEROL DESATURASE-RELATED PROTEIN"/>
    <property type="match status" value="1"/>
</dbReference>
<keyword evidence="2" id="KW-0812">Transmembrane</keyword>
<keyword evidence="4" id="KW-0560">Oxidoreductase</keyword>
<keyword evidence="5" id="KW-0443">Lipid metabolism</keyword>
<evidence type="ECO:0000313" key="10">
    <source>
        <dbReference type="EMBL" id="CBY15887.1"/>
    </source>
</evidence>
<organism evidence="10">
    <name type="scientific">Oikopleura dioica</name>
    <name type="common">Tunicate</name>
    <dbReference type="NCBI Taxonomy" id="34765"/>
    <lineage>
        <taxon>Eukaryota</taxon>
        <taxon>Metazoa</taxon>
        <taxon>Chordata</taxon>
        <taxon>Tunicata</taxon>
        <taxon>Appendicularia</taxon>
        <taxon>Copelata</taxon>
        <taxon>Oikopleuridae</taxon>
        <taxon>Oikopleura</taxon>
    </lineage>
</organism>
<sequence>GEDYNLAMGMRQRVFQRYTSWPFYIPGLPPQSFIMHHSMGLLYQFWIHTELVDGLGDFLNFFLNVPKHHQVHHGRNPYCIDKNYGACLIIWDRIFGTFADRDADTDYKGEKIAYGLIPPVNSFGYFTVQFHSLKKLFSRFFKTKGFFNKMKVLFYGPGWNSKDNIRLGDPAKLPKIKKGDENIFHDPYVSGFLNIRDDIIQ</sequence>
<reference evidence="10" key="1">
    <citation type="journal article" date="2010" name="Science">
        <title>Plasticity of animal genome architecture unmasked by rapid evolution of a pelagic tunicate.</title>
        <authorList>
            <person name="Denoeud F."/>
            <person name="Henriet S."/>
            <person name="Mungpakdee S."/>
            <person name="Aury J.M."/>
            <person name="Da Silva C."/>
            <person name="Brinkmann H."/>
            <person name="Mikhaleva J."/>
            <person name="Olsen L.C."/>
            <person name="Jubin C."/>
            <person name="Canestro C."/>
            <person name="Bouquet J.M."/>
            <person name="Danks G."/>
            <person name="Poulain J."/>
            <person name="Campsteijn C."/>
            <person name="Adamski M."/>
            <person name="Cross I."/>
            <person name="Yadetie F."/>
            <person name="Muffato M."/>
            <person name="Louis A."/>
            <person name="Butcher S."/>
            <person name="Tsagkogeorga G."/>
            <person name="Konrad A."/>
            <person name="Singh S."/>
            <person name="Jensen M.F."/>
            <person name="Cong E.H."/>
            <person name="Eikeseth-Otteraa H."/>
            <person name="Noel B."/>
            <person name="Anthouard V."/>
            <person name="Porcel B.M."/>
            <person name="Kachouri-Lafond R."/>
            <person name="Nishino A."/>
            <person name="Ugolini M."/>
            <person name="Chourrout P."/>
            <person name="Nishida H."/>
            <person name="Aasland R."/>
            <person name="Huzurbazar S."/>
            <person name="Westhof E."/>
            <person name="Delsuc F."/>
            <person name="Lehrach H."/>
            <person name="Reinhardt R."/>
            <person name="Weissenbach J."/>
            <person name="Roy S.W."/>
            <person name="Artiguenave F."/>
            <person name="Postlethwait J.H."/>
            <person name="Manak J.R."/>
            <person name="Thompson E.M."/>
            <person name="Jaillon O."/>
            <person name="Du Pasquier L."/>
            <person name="Boudinot P."/>
            <person name="Liberles D.A."/>
            <person name="Volff J.N."/>
            <person name="Philippe H."/>
            <person name="Lenhard B."/>
            <person name="Roest Crollius H."/>
            <person name="Wincker P."/>
            <person name="Chourrout D."/>
        </authorList>
    </citation>
    <scope>NUCLEOTIDE SEQUENCE [LARGE SCALE GENOMIC DNA]</scope>
</reference>
<dbReference type="GO" id="GO:0005783">
    <property type="term" value="C:endoplasmic reticulum"/>
    <property type="evidence" value="ECO:0007669"/>
    <property type="project" value="TreeGrafter"/>
</dbReference>
<evidence type="ECO:0000256" key="5">
    <source>
        <dbReference type="ARBA" id="ARBA00023098"/>
    </source>
</evidence>
<keyword evidence="6" id="KW-0472">Membrane</keyword>
<dbReference type="GO" id="GO:0006643">
    <property type="term" value="P:membrane lipid metabolic process"/>
    <property type="evidence" value="ECO:0007669"/>
    <property type="project" value="TreeGrafter"/>
</dbReference>
<dbReference type="GO" id="GO:0008610">
    <property type="term" value="P:lipid biosynthetic process"/>
    <property type="evidence" value="ECO:0007669"/>
    <property type="project" value="InterPro"/>
</dbReference>
<dbReference type="GO" id="GO:0050479">
    <property type="term" value="F:glyceryl-ether monooxygenase activity"/>
    <property type="evidence" value="ECO:0007669"/>
    <property type="project" value="TreeGrafter"/>
</dbReference>